<reference evidence="2" key="1">
    <citation type="journal article" date="2014" name="Int. J. Syst. Evol. Microbiol.">
        <title>Complete genome of a new Firmicutes species belonging to the dominant human colonic microbiota ('Ruminococcus bicirculans') reveals two chromosomes and a selective capacity to utilize plant glucans.</title>
        <authorList>
            <consortium name="NISC Comparative Sequencing Program"/>
            <person name="Wegmann U."/>
            <person name="Louis P."/>
            <person name="Goesmann A."/>
            <person name="Henrissat B."/>
            <person name="Duncan S.H."/>
            <person name="Flint H.J."/>
        </authorList>
    </citation>
    <scope>NUCLEOTIDE SEQUENCE</scope>
    <source>
        <strain evidence="2">JCM 17590</strain>
    </source>
</reference>
<organism evidence="2 3">
    <name type="scientific">Gryllotalpicola daejeonensis</name>
    <dbReference type="NCBI Taxonomy" id="993087"/>
    <lineage>
        <taxon>Bacteria</taxon>
        <taxon>Bacillati</taxon>
        <taxon>Actinomycetota</taxon>
        <taxon>Actinomycetes</taxon>
        <taxon>Micrococcales</taxon>
        <taxon>Microbacteriaceae</taxon>
        <taxon>Gryllotalpicola</taxon>
    </lineage>
</organism>
<evidence type="ECO:0000313" key="2">
    <source>
        <dbReference type="EMBL" id="GAA4155664.1"/>
    </source>
</evidence>
<evidence type="ECO:0000313" key="3">
    <source>
        <dbReference type="Proteomes" id="UP001415169"/>
    </source>
</evidence>
<feature type="transmembrane region" description="Helical" evidence="1">
    <location>
        <begin position="131"/>
        <end position="162"/>
    </location>
</feature>
<dbReference type="PANTHER" id="PTHR37305">
    <property type="entry name" value="INTEGRAL MEMBRANE PROTEIN-RELATED"/>
    <property type="match status" value="1"/>
</dbReference>
<keyword evidence="1" id="KW-1133">Transmembrane helix</keyword>
<feature type="transmembrane region" description="Helical" evidence="1">
    <location>
        <begin position="220"/>
        <end position="242"/>
    </location>
</feature>
<evidence type="ECO:0000256" key="1">
    <source>
        <dbReference type="SAM" id="Phobius"/>
    </source>
</evidence>
<accession>A0ABP7ZEY4</accession>
<proteinExistence type="predicted"/>
<feature type="transmembrane region" description="Helical" evidence="1">
    <location>
        <begin position="182"/>
        <end position="208"/>
    </location>
</feature>
<dbReference type="Proteomes" id="UP001415169">
    <property type="component" value="Unassembled WGS sequence"/>
</dbReference>
<dbReference type="Pfam" id="PF12730">
    <property type="entry name" value="ABC2_membrane_4"/>
    <property type="match status" value="1"/>
</dbReference>
<keyword evidence="1" id="KW-0472">Membrane</keyword>
<protein>
    <submittedName>
        <fullName evidence="2">ABC transporter permease</fullName>
    </submittedName>
</protein>
<dbReference type="RefSeq" id="WP_344790150.1">
    <property type="nucleotide sequence ID" value="NZ_BAABBV010000001.1"/>
</dbReference>
<feature type="transmembrane region" description="Helical" evidence="1">
    <location>
        <begin position="304"/>
        <end position="322"/>
    </location>
</feature>
<feature type="transmembrane region" description="Helical" evidence="1">
    <location>
        <begin position="262"/>
        <end position="284"/>
    </location>
</feature>
<dbReference type="EMBL" id="BAABBV010000001">
    <property type="protein sequence ID" value="GAA4155664.1"/>
    <property type="molecule type" value="Genomic_DNA"/>
</dbReference>
<name>A0ABP7ZEY4_9MICO</name>
<sequence length="451" mass="46680">MSAVTATQTVAAPEPRAARTASRPGLGVAIRVEFSKLIAQLPLRVLLVFCVIVPVVFAIGMRVSGIRPSDTLFGRWAGTSGFATSLFILDWTAAWGVAVGAGLIAGDIFASEDRLGTWKTLLTRSASRTQLFLGKAIAATIGVWLCWALIGVVSIGAGLAVIGGEPLIGLSGQLIEPGHALGLLAASWAIGLLPATAFAALGVLFSVASRSTVVGVVGPLLVAIVLQGLENIASGTIVRSIMLFTPFDVYHVLFTAPVHAGAVAQAVVTSLVYTAIFAAASWWLLRRREFAGADAVPANRRRTFVQIGVTVVVIGGVLAGVGKVGPTPLTADNLATSVNTTFSNLVQVNYLWHNGRPADTTTPWSTICSVGTITPTANKGSGAGEGWSCLITDTRTTDGISPIQVDLEVRANGCYTVQAPPAAVGALHGTDPKGRSYLNPLYAFDGCLGTP</sequence>
<keyword evidence="3" id="KW-1185">Reference proteome</keyword>
<feature type="transmembrane region" description="Helical" evidence="1">
    <location>
        <begin position="81"/>
        <end position="110"/>
    </location>
</feature>
<dbReference type="PANTHER" id="PTHR37305:SF1">
    <property type="entry name" value="MEMBRANE PROTEIN"/>
    <property type="match status" value="1"/>
</dbReference>
<comment type="caution">
    <text evidence="2">The sequence shown here is derived from an EMBL/GenBank/DDBJ whole genome shotgun (WGS) entry which is preliminary data.</text>
</comment>
<feature type="transmembrane region" description="Helical" evidence="1">
    <location>
        <begin position="41"/>
        <end position="61"/>
    </location>
</feature>
<gene>
    <name evidence="2" type="ORF">GCM10022286_04900</name>
</gene>
<keyword evidence="1" id="KW-0812">Transmembrane</keyword>
<reference evidence="2" key="2">
    <citation type="submission" date="2023-12" db="EMBL/GenBank/DDBJ databases">
        <authorList>
            <person name="Sun Q."/>
            <person name="Inoue M."/>
        </authorList>
    </citation>
    <scope>NUCLEOTIDE SEQUENCE</scope>
    <source>
        <strain evidence="2">JCM 17590</strain>
    </source>
</reference>